<comment type="caution">
    <text evidence="1">The sequence shown here is derived from an EMBL/GenBank/DDBJ whole genome shotgun (WGS) entry which is preliminary data.</text>
</comment>
<sequence>MPHNVSYPNYVGQIFLTSDVGKGCAEIDVQHIPIVCHQGGDRLYSGLFGFFNPVSVLANVDYFYLVCADQVNDVVFCTEANGASRMVEN</sequence>
<gene>
    <name evidence="1" type="ORF">GCM10023091_19670</name>
</gene>
<protein>
    <submittedName>
        <fullName evidence="1">Uncharacterized protein</fullName>
    </submittedName>
</protein>
<keyword evidence="2" id="KW-1185">Reference proteome</keyword>
<evidence type="ECO:0000313" key="1">
    <source>
        <dbReference type="EMBL" id="GAA4438721.1"/>
    </source>
</evidence>
<reference evidence="2" key="1">
    <citation type="journal article" date="2019" name="Int. J. Syst. Evol. Microbiol.">
        <title>The Global Catalogue of Microorganisms (GCM) 10K type strain sequencing project: providing services to taxonomists for standard genome sequencing and annotation.</title>
        <authorList>
            <consortium name="The Broad Institute Genomics Platform"/>
            <consortium name="The Broad Institute Genome Sequencing Center for Infectious Disease"/>
            <person name="Wu L."/>
            <person name="Ma J."/>
        </authorList>
    </citation>
    <scope>NUCLEOTIDE SEQUENCE [LARGE SCALE GENOMIC DNA]</scope>
    <source>
        <strain evidence="2">JCM 31920</strain>
    </source>
</reference>
<accession>A0ABP8LYF6</accession>
<name>A0ABP8LYF6_9BACT</name>
<proteinExistence type="predicted"/>
<evidence type="ECO:0000313" key="2">
    <source>
        <dbReference type="Proteomes" id="UP001501508"/>
    </source>
</evidence>
<organism evidence="1 2">
    <name type="scientific">Ravibacter arvi</name>
    <dbReference type="NCBI Taxonomy" id="2051041"/>
    <lineage>
        <taxon>Bacteria</taxon>
        <taxon>Pseudomonadati</taxon>
        <taxon>Bacteroidota</taxon>
        <taxon>Cytophagia</taxon>
        <taxon>Cytophagales</taxon>
        <taxon>Spirosomataceae</taxon>
        <taxon>Ravibacter</taxon>
    </lineage>
</organism>
<dbReference type="EMBL" id="BAABEY010000020">
    <property type="protein sequence ID" value="GAA4438721.1"/>
    <property type="molecule type" value="Genomic_DNA"/>
</dbReference>
<dbReference type="Proteomes" id="UP001501508">
    <property type="component" value="Unassembled WGS sequence"/>
</dbReference>